<evidence type="ECO:0000256" key="7">
    <source>
        <dbReference type="ARBA" id="ARBA00023136"/>
    </source>
</evidence>
<keyword evidence="7 8" id="KW-0472">Membrane</keyword>
<protein>
    <recommendedName>
        <fullName evidence="9">Amino acid permease/ SLC12A domain-containing protein</fullName>
    </recommendedName>
</protein>
<dbReference type="NCBIfam" id="TIGR00913">
    <property type="entry name" value="2A0310"/>
    <property type="match status" value="1"/>
</dbReference>
<feature type="transmembrane region" description="Helical" evidence="8">
    <location>
        <begin position="346"/>
        <end position="372"/>
    </location>
</feature>
<dbReference type="InterPro" id="IPR004840">
    <property type="entry name" value="Amino_acid_permease_CS"/>
</dbReference>
<evidence type="ECO:0000256" key="5">
    <source>
        <dbReference type="ARBA" id="ARBA00022970"/>
    </source>
</evidence>
<dbReference type="OrthoDB" id="3900342at2759"/>
<evidence type="ECO:0000256" key="8">
    <source>
        <dbReference type="SAM" id="Phobius"/>
    </source>
</evidence>
<proteinExistence type="predicted"/>
<gene>
    <name evidence="10" type="ORF">K470DRAFT_254890</name>
</gene>
<dbReference type="GO" id="GO:0005886">
    <property type="term" value="C:plasma membrane"/>
    <property type="evidence" value="ECO:0007669"/>
    <property type="project" value="UniProtKB-SubCell"/>
</dbReference>
<keyword evidence="3" id="KW-1003">Cell membrane</keyword>
<feature type="transmembrane region" description="Helical" evidence="8">
    <location>
        <begin position="431"/>
        <end position="457"/>
    </location>
</feature>
<feature type="transmembrane region" description="Helical" evidence="8">
    <location>
        <begin position="478"/>
        <end position="502"/>
    </location>
</feature>
<feature type="transmembrane region" description="Helical" evidence="8">
    <location>
        <begin position="305"/>
        <end position="326"/>
    </location>
</feature>
<evidence type="ECO:0000256" key="2">
    <source>
        <dbReference type="ARBA" id="ARBA00022448"/>
    </source>
</evidence>
<dbReference type="Pfam" id="PF00324">
    <property type="entry name" value="AA_permease"/>
    <property type="match status" value="1"/>
</dbReference>
<evidence type="ECO:0000313" key="11">
    <source>
        <dbReference type="Proteomes" id="UP000799421"/>
    </source>
</evidence>
<keyword evidence="11" id="KW-1185">Reference proteome</keyword>
<dbReference type="Gene3D" id="1.20.1740.10">
    <property type="entry name" value="Amino acid/polyamine transporter I"/>
    <property type="match status" value="1"/>
</dbReference>
<dbReference type="PANTHER" id="PTHR43341:SF1">
    <property type="entry name" value="GENERAL AMINO-ACID PERMEASE GAP1"/>
    <property type="match status" value="1"/>
</dbReference>
<evidence type="ECO:0000256" key="1">
    <source>
        <dbReference type="ARBA" id="ARBA00004651"/>
    </source>
</evidence>
<dbReference type="PIRSF" id="PIRSF006060">
    <property type="entry name" value="AA_transporter"/>
    <property type="match status" value="1"/>
</dbReference>
<dbReference type="FunFam" id="1.20.1740.10:FF:000017">
    <property type="entry name" value="Amino acid permease"/>
    <property type="match status" value="1"/>
</dbReference>
<dbReference type="InterPro" id="IPR004762">
    <property type="entry name" value="Amino_acid_permease_fungi"/>
</dbReference>
<comment type="subcellular location">
    <subcellularLocation>
        <location evidence="1">Cell membrane</location>
        <topology evidence="1">Multi-pass membrane protein</topology>
    </subcellularLocation>
</comment>
<feature type="transmembrane region" description="Helical" evidence="8">
    <location>
        <begin position="163"/>
        <end position="182"/>
    </location>
</feature>
<evidence type="ECO:0000313" key="10">
    <source>
        <dbReference type="EMBL" id="KAF2863600.1"/>
    </source>
</evidence>
<accession>A0A6A7C837</accession>
<evidence type="ECO:0000256" key="4">
    <source>
        <dbReference type="ARBA" id="ARBA00022692"/>
    </source>
</evidence>
<name>A0A6A7C837_9PEZI</name>
<feature type="domain" description="Amino acid permease/ SLC12A" evidence="9">
    <location>
        <begin position="82"/>
        <end position="545"/>
    </location>
</feature>
<evidence type="ECO:0000256" key="3">
    <source>
        <dbReference type="ARBA" id="ARBA00022475"/>
    </source>
</evidence>
<dbReference type="GO" id="GO:0015171">
    <property type="term" value="F:amino acid transmembrane transporter activity"/>
    <property type="evidence" value="ECO:0007669"/>
    <property type="project" value="TreeGrafter"/>
</dbReference>
<dbReference type="InterPro" id="IPR004841">
    <property type="entry name" value="AA-permease/SLC12A_dom"/>
</dbReference>
<evidence type="ECO:0000256" key="6">
    <source>
        <dbReference type="ARBA" id="ARBA00022989"/>
    </source>
</evidence>
<dbReference type="PANTHER" id="PTHR43341">
    <property type="entry name" value="AMINO ACID PERMEASE"/>
    <property type="match status" value="1"/>
</dbReference>
<reference evidence="10" key="1">
    <citation type="journal article" date="2020" name="Stud. Mycol.">
        <title>101 Dothideomycetes genomes: a test case for predicting lifestyles and emergence of pathogens.</title>
        <authorList>
            <person name="Haridas S."/>
            <person name="Albert R."/>
            <person name="Binder M."/>
            <person name="Bloem J."/>
            <person name="Labutti K."/>
            <person name="Salamov A."/>
            <person name="Andreopoulos B."/>
            <person name="Baker S."/>
            <person name="Barry K."/>
            <person name="Bills G."/>
            <person name="Bluhm B."/>
            <person name="Cannon C."/>
            <person name="Castanera R."/>
            <person name="Culley D."/>
            <person name="Daum C."/>
            <person name="Ezra D."/>
            <person name="Gonzalez J."/>
            <person name="Henrissat B."/>
            <person name="Kuo A."/>
            <person name="Liang C."/>
            <person name="Lipzen A."/>
            <person name="Lutzoni F."/>
            <person name="Magnuson J."/>
            <person name="Mondo S."/>
            <person name="Nolan M."/>
            <person name="Ohm R."/>
            <person name="Pangilinan J."/>
            <person name="Park H.-J."/>
            <person name="Ramirez L."/>
            <person name="Alfaro M."/>
            <person name="Sun H."/>
            <person name="Tritt A."/>
            <person name="Yoshinaga Y."/>
            <person name="Zwiers L.-H."/>
            <person name="Turgeon B."/>
            <person name="Goodwin S."/>
            <person name="Spatafora J."/>
            <person name="Crous P."/>
            <person name="Grigoriev I."/>
        </authorList>
    </citation>
    <scope>NUCLEOTIDE SEQUENCE</scope>
    <source>
        <strain evidence="10">CBS 480.64</strain>
    </source>
</reference>
<dbReference type="AlphaFoldDB" id="A0A6A7C837"/>
<feature type="transmembrane region" description="Helical" evidence="8">
    <location>
        <begin position="514"/>
        <end position="533"/>
    </location>
</feature>
<keyword evidence="5" id="KW-0029">Amino-acid transport</keyword>
<sequence>MAKIVQFEAMEPMEPSLNTRASSLSHIPQEPLLSRFIDSFKRHPGNYSMPPANITLGGIYNINDAAEATACSPLRRSLNSRHLQMITIGGSVGTGLFIGSGSALATGGPASLLISFGLVGVAIYCTVHALGELAVIFPLAGSYAAYFTRFLDPAWGFAMGWNYAFGWLILMPVEIVAGALTIDFWKTSISHKVWATILLPVPITINLFGVRGFGEAEFVFSTIKVLAVLGFIVLGIVLNCANTPDGGYIGTKYWRDPGAFNNGFKGTCSVFVMANFAFAGTELVGLAAAEAANPLRSLPRAVKQVFWRITLYYIVSFIIIGMLVPYNSPQLLNGMSSADIKASPFVIAISTAGINALPSIFNSVILISVLSVGSSAVYTTSRTLSALADQGQAPKILGYIDHKGRPLVAIGVASLAGFLALFAGSDRTLHAFNWILALSGLSSVLTWASICLAHIRFRSAWLKHGHSLEELTFRSQAGVIGSWVGLFINCLILLVQLWTAVWPIGYESMTAREIIVSVFAAYLTLPVVMILYVSYKVRYRTSIVTINSMDLYTGLQNLTTPELAAMEQEEQAHWPVWKKVLKFCC</sequence>
<keyword evidence="4 8" id="KW-0812">Transmembrane</keyword>
<dbReference type="Proteomes" id="UP000799421">
    <property type="component" value="Unassembled WGS sequence"/>
</dbReference>
<feature type="transmembrane region" description="Helical" evidence="8">
    <location>
        <begin position="194"/>
        <end position="213"/>
    </location>
</feature>
<dbReference type="InterPro" id="IPR050524">
    <property type="entry name" value="APC_YAT"/>
</dbReference>
<dbReference type="PROSITE" id="PS00218">
    <property type="entry name" value="AMINO_ACID_PERMEASE_1"/>
    <property type="match status" value="1"/>
</dbReference>
<dbReference type="EMBL" id="MU005960">
    <property type="protein sequence ID" value="KAF2863600.1"/>
    <property type="molecule type" value="Genomic_DNA"/>
</dbReference>
<evidence type="ECO:0000259" key="9">
    <source>
        <dbReference type="Pfam" id="PF00324"/>
    </source>
</evidence>
<feature type="transmembrane region" description="Helical" evidence="8">
    <location>
        <begin position="219"/>
        <end position="238"/>
    </location>
</feature>
<feature type="transmembrane region" description="Helical" evidence="8">
    <location>
        <begin position="85"/>
        <end position="104"/>
    </location>
</feature>
<keyword evidence="6 8" id="KW-1133">Transmembrane helix</keyword>
<organism evidence="10 11">
    <name type="scientific">Piedraia hortae CBS 480.64</name>
    <dbReference type="NCBI Taxonomy" id="1314780"/>
    <lineage>
        <taxon>Eukaryota</taxon>
        <taxon>Fungi</taxon>
        <taxon>Dikarya</taxon>
        <taxon>Ascomycota</taxon>
        <taxon>Pezizomycotina</taxon>
        <taxon>Dothideomycetes</taxon>
        <taxon>Dothideomycetidae</taxon>
        <taxon>Capnodiales</taxon>
        <taxon>Piedraiaceae</taxon>
        <taxon>Piedraia</taxon>
    </lineage>
</organism>
<feature type="transmembrane region" description="Helical" evidence="8">
    <location>
        <begin position="407"/>
        <end position="425"/>
    </location>
</feature>
<keyword evidence="2" id="KW-0813">Transport</keyword>